<evidence type="ECO:0000256" key="6">
    <source>
        <dbReference type="ARBA" id="ARBA00022723"/>
    </source>
</evidence>
<evidence type="ECO:0000256" key="15">
    <source>
        <dbReference type="ARBA" id="ARBA00023180"/>
    </source>
</evidence>
<dbReference type="CDD" id="cd13877">
    <property type="entry name" value="CuRO_2_Fet3p_like"/>
    <property type="match status" value="1"/>
</dbReference>
<dbReference type="GO" id="GO:0004322">
    <property type="term" value="F:ferroxidase activity"/>
    <property type="evidence" value="ECO:0007669"/>
    <property type="project" value="TreeGrafter"/>
</dbReference>
<evidence type="ECO:0000256" key="16">
    <source>
        <dbReference type="ARBA" id="ARBA00037814"/>
    </source>
</evidence>
<feature type="signal peptide" evidence="19">
    <location>
        <begin position="1"/>
        <end position="19"/>
    </location>
</feature>
<name>A0A2K3QPP0_9HYPO</name>
<proteinExistence type="inferred from homology"/>
<reference evidence="23 24" key="1">
    <citation type="submission" date="2017-08" db="EMBL/GenBank/DDBJ databases">
        <title>Harnessing the power of phylogenomics to disentangle the directionality and signatures of interkingdom host jumping in the parasitic fungal genus Tolypocladium.</title>
        <authorList>
            <person name="Quandt C.A."/>
            <person name="Patterson W."/>
            <person name="Spatafora J.W."/>
        </authorList>
    </citation>
    <scope>NUCLEOTIDE SEQUENCE [LARGE SCALE GENOMIC DNA]</scope>
    <source>
        <strain evidence="23 24">CBS 113982</strain>
    </source>
</reference>
<evidence type="ECO:0000256" key="4">
    <source>
        <dbReference type="ARBA" id="ARBA00022496"/>
    </source>
</evidence>
<feature type="domain" description="Plastocyanin-like" evidence="22">
    <location>
        <begin position="28"/>
        <end position="143"/>
    </location>
</feature>
<dbReference type="InterPro" id="IPR045087">
    <property type="entry name" value="Cu-oxidase_fam"/>
</dbReference>
<dbReference type="PROSITE" id="PS00080">
    <property type="entry name" value="MULTICOPPER_OXIDASE2"/>
    <property type="match status" value="1"/>
</dbReference>
<evidence type="ECO:0000256" key="14">
    <source>
        <dbReference type="ARBA" id="ARBA00023136"/>
    </source>
</evidence>
<feature type="domain" description="Plastocyanin-like" evidence="21">
    <location>
        <begin position="361"/>
        <end position="498"/>
    </location>
</feature>
<dbReference type="PANTHER" id="PTHR11709:SF361">
    <property type="entry name" value="IRON TRANSPORT MULTICOPPER OXIDASE FET3"/>
    <property type="match status" value="1"/>
</dbReference>
<dbReference type="GO" id="GO:0010106">
    <property type="term" value="P:cellular response to iron ion starvation"/>
    <property type="evidence" value="ECO:0007669"/>
    <property type="project" value="TreeGrafter"/>
</dbReference>
<keyword evidence="9 18" id="KW-1133">Transmembrane helix</keyword>
<keyword evidence="8" id="KW-0677">Repeat</keyword>
<protein>
    <submittedName>
        <fullName evidence="23">Iron transport multicopper oxidase FET3</fullName>
    </submittedName>
</protein>
<evidence type="ECO:0000256" key="10">
    <source>
        <dbReference type="ARBA" id="ARBA00023002"/>
    </source>
</evidence>
<dbReference type="GO" id="GO:0033573">
    <property type="term" value="C:high-affinity iron permease complex"/>
    <property type="evidence" value="ECO:0007669"/>
    <property type="project" value="TreeGrafter"/>
</dbReference>
<evidence type="ECO:0000256" key="9">
    <source>
        <dbReference type="ARBA" id="ARBA00022989"/>
    </source>
</evidence>
<evidence type="ECO:0000256" key="18">
    <source>
        <dbReference type="SAM" id="Phobius"/>
    </source>
</evidence>
<keyword evidence="14 18" id="KW-0472">Membrane</keyword>
<dbReference type="FunFam" id="2.60.40.420:FF:000025">
    <property type="entry name" value="FET5p Multicopper oxidase"/>
    <property type="match status" value="1"/>
</dbReference>
<keyword evidence="6" id="KW-0479">Metal-binding</keyword>
<dbReference type="PANTHER" id="PTHR11709">
    <property type="entry name" value="MULTI-COPPER OXIDASE"/>
    <property type="match status" value="1"/>
</dbReference>
<keyword evidence="15" id="KW-0325">Glycoprotein</keyword>
<keyword evidence="4" id="KW-0410">Iron transport</keyword>
<sequence>MSVFTRVAALAAAVRLAAAATVSRDFNVSWVRANPDGACERPVIGINGQWPIPTIEADVGDRIVIRVSNQLGNQSTSLHFHGLFMNGTNHMDGPSGVTQCEIPPGSSFTYDFTVNQPGTYWYHSHTNAQYPDGLRAPLVVHDKDFPYRAVVDYERVLTLSDWYHDEMQVLIPGFMSKTNPKGAEPVPDAALINDTQNATVPVEPGKTYLFRVINMGAFAGQYFWVEGHKMRVVEVDGVYTKPAEADMVYIAAAQRLSFLLTTKNDTGANFPIVASMDTTLFDKVPASLNYNSTGWLTYDSSKPKPDAALVYDFDGVLDDMTLVPHDGMELLPEPDRTVELDVIMANLGDGANYAFFNNITYVAPKVPSLYSALSAGNLATNPAIYGEYSHPFVLKKGEVVQIVVNNLDTGRHPFHLHGHNFQAIHRSKAAAGTYQDEGGNGNQTFAKAPMRRDTLVVWPTGNIVLRFRADNPGIWLFHCHIEWHVISGLMATFIEAPAELQKRLTTIPEDHLAACKQGGVPTAGNAAGNTLDLLDLSGQNTPPAPLPDGFTARGIVALVFSCVAGILGVCVVAWYGLAKPVEEVPHAVNSIVGETSSSDAAGPHTPRDGDGDVVAPVSGHVSQTVAS</sequence>
<keyword evidence="11" id="KW-0408">Iron</keyword>
<keyword evidence="12" id="KW-0186">Copper</keyword>
<dbReference type="InterPro" id="IPR008972">
    <property type="entry name" value="Cupredoxin"/>
</dbReference>
<dbReference type="Pfam" id="PF00394">
    <property type="entry name" value="Cu-oxidase"/>
    <property type="match status" value="1"/>
</dbReference>
<accession>A0A2K3QPP0</accession>
<keyword evidence="24" id="KW-1185">Reference proteome</keyword>
<evidence type="ECO:0000256" key="1">
    <source>
        <dbReference type="ARBA" id="ARBA00010609"/>
    </source>
</evidence>
<dbReference type="GO" id="GO:0005507">
    <property type="term" value="F:copper ion binding"/>
    <property type="evidence" value="ECO:0007669"/>
    <property type="project" value="InterPro"/>
</dbReference>
<dbReference type="CDD" id="cd13851">
    <property type="entry name" value="CuRO_1_Fet3p"/>
    <property type="match status" value="1"/>
</dbReference>
<dbReference type="FunFam" id="2.60.40.420:FF:000024">
    <property type="entry name" value="FET5p Multicopper oxidase"/>
    <property type="match status" value="1"/>
</dbReference>
<dbReference type="EMBL" id="NRSZ01000103">
    <property type="protein sequence ID" value="PNY29500.1"/>
    <property type="molecule type" value="Genomic_DNA"/>
</dbReference>
<dbReference type="InterPro" id="IPR011707">
    <property type="entry name" value="Cu-oxidase-like_N"/>
</dbReference>
<comment type="subcellular location">
    <subcellularLocation>
        <location evidence="16">Cell membrane</location>
        <topology evidence="16">Single-pass type I membrane protein</topology>
        <orientation evidence="16">Extracellular side</orientation>
    </subcellularLocation>
</comment>
<evidence type="ECO:0000256" key="5">
    <source>
        <dbReference type="ARBA" id="ARBA00022692"/>
    </source>
</evidence>
<feature type="domain" description="Plastocyanin-like" evidence="20">
    <location>
        <begin position="155"/>
        <end position="300"/>
    </location>
</feature>
<keyword evidence="5 18" id="KW-0812">Transmembrane</keyword>
<keyword evidence="3" id="KW-1003">Cell membrane</keyword>
<evidence type="ECO:0000313" key="24">
    <source>
        <dbReference type="Proteomes" id="UP000236621"/>
    </source>
</evidence>
<dbReference type="Pfam" id="PF07732">
    <property type="entry name" value="Cu-oxidase_3"/>
    <property type="match status" value="1"/>
</dbReference>
<evidence type="ECO:0000256" key="7">
    <source>
        <dbReference type="ARBA" id="ARBA00022729"/>
    </source>
</evidence>
<keyword evidence="7 19" id="KW-0732">Signal</keyword>
<evidence type="ECO:0000259" key="21">
    <source>
        <dbReference type="Pfam" id="PF07731"/>
    </source>
</evidence>
<feature type="region of interest" description="Disordered" evidence="17">
    <location>
        <begin position="595"/>
        <end position="627"/>
    </location>
</feature>
<gene>
    <name evidence="23" type="ORF">TCAP_00588</name>
</gene>
<dbReference type="Proteomes" id="UP000236621">
    <property type="component" value="Unassembled WGS sequence"/>
</dbReference>
<evidence type="ECO:0000256" key="19">
    <source>
        <dbReference type="SAM" id="SignalP"/>
    </source>
</evidence>
<evidence type="ECO:0000256" key="3">
    <source>
        <dbReference type="ARBA" id="ARBA00022475"/>
    </source>
</evidence>
<evidence type="ECO:0000256" key="13">
    <source>
        <dbReference type="ARBA" id="ARBA00023065"/>
    </source>
</evidence>
<keyword evidence="13" id="KW-0406">Ion transport</keyword>
<dbReference type="InterPro" id="IPR002355">
    <property type="entry name" value="Cu_oxidase_Cu_BS"/>
</dbReference>
<evidence type="ECO:0000256" key="8">
    <source>
        <dbReference type="ARBA" id="ARBA00022737"/>
    </source>
</evidence>
<keyword evidence="2" id="KW-0813">Transport</keyword>
<dbReference type="PROSITE" id="PS00079">
    <property type="entry name" value="MULTICOPPER_OXIDASE1"/>
    <property type="match status" value="2"/>
</dbReference>
<dbReference type="AlphaFoldDB" id="A0A2K3QPP0"/>
<evidence type="ECO:0000256" key="11">
    <source>
        <dbReference type="ARBA" id="ARBA00023004"/>
    </source>
</evidence>
<evidence type="ECO:0000259" key="20">
    <source>
        <dbReference type="Pfam" id="PF00394"/>
    </source>
</evidence>
<evidence type="ECO:0000259" key="22">
    <source>
        <dbReference type="Pfam" id="PF07732"/>
    </source>
</evidence>
<dbReference type="Gene3D" id="2.60.40.420">
    <property type="entry name" value="Cupredoxins - blue copper proteins"/>
    <property type="match status" value="3"/>
</dbReference>
<dbReference type="InterPro" id="IPR044130">
    <property type="entry name" value="CuRO_2_Fet3-like"/>
</dbReference>
<dbReference type="SUPFAM" id="SSF49503">
    <property type="entry name" value="Cupredoxins"/>
    <property type="match status" value="3"/>
</dbReference>
<feature type="transmembrane region" description="Helical" evidence="18">
    <location>
        <begin position="555"/>
        <end position="577"/>
    </location>
</feature>
<dbReference type="GO" id="GO:0033215">
    <property type="term" value="P:reductive iron assimilation"/>
    <property type="evidence" value="ECO:0007669"/>
    <property type="project" value="TreeGrafter"/>
</dbReference>
<keyword evidence="10" id="KW-0560">Oxidoreductase</keyword>
<dbReference type="FunFam" id="2.60.40.420:FF:000022">
    <property type="entry name" value="FET5p Multicopper oxidase"/>
    <property type="match status" value="1"/>
</dbReference>
<dbReference type="Pfam" id="PF07731">
    <property type="entry name" value="Cu-oxidase_2"/>
    <property type="match status" value="1"/>
</dbReference>
<dbReference type="STRING" id="45235.A0A2K3QPP0"/>
<comment type="caution">
    <text evidence="23">The sequence shown here is derived from an EMBL/GenBank/DDBJ whole genome shotgun (WGS) entry which is preliminary data.</text>
</comment>
<dbReference type="InterPro" id="IPR011706">
    <property type="entry name" value="Cu-oxidase_C"/>
</dbReference>
<feature type="chain" id="PRO_5014474635" evidence="19">
    <location>
        <begin position="20"/>
        <end position="627"/>
    </location>
</feature>
<organism evidence="23 24">
    <name type="scientific">Tolypocladium capitatum</name>
    <dbReference type="NCBI Taxonomy" id="45235"/>
    <lineage>
        <taxon>Eukaryota</taxon>
        <taxon>Fungi</taxon>
        <taxon>Dikarya</taxon>
        <taxon>Ascomycota</taxon>
        <taxon>Pezizomycotina</taxon>
        <taxon>Sordariomycetes</taxon>
        <taxon>Hypocreomycetidae</taxon>
        <taxon>Hypocreales</taxon>
        <taxon>Ophiocordycipitaceae</taxon>
        <taxon>Tolypocladium</taxon>
    </lineage>
</organism>
<dbReference type="InterPro" id="IPR033138">
    <property type="entry name" value="Cu_oxidase_CS"/>
</dbReference>
<dbReference type="CDD" id="cd13899">
    <property type="entry name" value="CuRO_3_Fet3p"/>
    <property type="match status" value="1"/>
</dbReference>
<dbReference type="OrthoDB" id="2121828at2759"/>
<comment type="similarity">
    <text evidence="1">Belongs to the multicopper oxidase family.</text>
</comment>
<evidence type="ECO:0000256" key="17">
    <source>
        <dbReference type="SAM" id="MobiDB-lite"/>
    </source>
</evidence>
<evidence type="ECO:0000256" key="12">
    <source>
        <dbReference type="ARBA" id="ARBA00023008"/>
    </source>
</evidence>
<dbReference type="InterPro" id="IPR001117">
    <property type="entry name" value="Cu-oxidase_2nd"/>
</dbReference>
<evidence type="ECO:0000313" key="23">
    <source>
        <dbReference type="EMBL" id="PNY29500.1"/>
    </source>
</evidence>
<evidence type="ECO:0000256" key="2">
    <source>
        <dbReference type="ARBA" id="ARBA00022448"/>
    </source>
</evidence>